<proteinExistence type="predicted"/>
<name>A0AAV2AFY2_9ARAC</name>
<reference evidence="1 2" key="1">
    <citation type="submission" date="2024-04" db="EMBL/GenBank/DDBJ databases">
        <authorList>
            <person name="Rising A."/>
            <person name="Reimegard J."/>
            <person name="Sonavane S."/>
            <person name="Akerstrom W."/>
            <person name="Nylinder S."/>
            <person name="Hedman E."/>
            <person name="Kallberg Y."/>
        </authorList>
    </citation>
    <scope>NUCLEOTIDE SEQUENCE [LARGE SCALE GENOMIC DNA]</scope>
</reference>
<accession>A0AAV2AFY2</accession>
<keyword evidence="2" id="KW-1185">Reference proteome</keyword>
<comment type="caution">
    <text evidence="1">The sequence shown here is derived from an EMBL/GenBank/DDBJ whole genome shotgun (WGS) entry which is preliminary data.</text>
</comment>
<dbReference type="EMBL" id="CAXIEN010000152">
    <property type="protein sequence ID" value="CAL1282019.1"/>
    <property type="molecule type" value="Genomic_DNA"/>
</dbReference>
<dbReference type="AlphaFoldDB" id="A0AAV2AFY2"/>
<evidence type="ECO:0008006" key="3">
    <source>
        <dbReference type="Google" id="ProtNLM"/>
    </source>
</evidence>
<evidence type="ECO:0000313" key="2">
    <source>
        <dbReference type="Proteomes" id="UP001497382"/>
    </source>
</evidence>
<gene>
    <name evidence="1" type="ORF">LARSCL_LOCUS11908</name>
</gene>
<protein>
    <recommendedName>
        <fullName evidence="3">Photosystem II protein I</fullName>
    </recommendedName>
</protein>
<evidence type="ECO:0000313" key="1">
    <source>
        <dbReference type="EMBL" id="CAL1282019.1"/>
    </source>
</evidence>
<organism evidence="1 2">
    <name type="scientific">Larinioides sclopetarius</name>
    <dbReference type="NCBI Taxonomy" id="280406"/>
    <lineage>
        <taxon>Eukaryota</taxon>
        <taxon>Metazoa</taxon>
        <taxon>Ecdysozoa</taxon>
        <taxon>Arthropoda</taxon>
        <taxon>Chelicerata</taxon>
        <taxon>Arachnida</taxon>
        <taxon>Araneae</taxon>
        <taxon>Araneomorphae</taxon>
        <taxon>Entelegynae</taxon>
        <taxon>Araneoidea</taxon>
        <taxon>Araneidae</taxon>
        <taxon>Larinioides</taxon>
    </lineage>
</organism>
<dbReference type="Proteomes" id="UP001497382">
    <property type="component" value="Unassembled WGS sequence"/>
</dbReference>
<sequence>MHSVYSLSFCLASFCRISIWKNRLDRGEHIYFSK</sequence>